<proteinExistence type="predicted"/>
<keyword evidence="2" id="KW-1185">Reference proteome</keyword>
<gene>
    <name evidence="1" type="ORF">NQ317_002026</name>
</gene>
<dbReference type="Proteomes" id="UP001162164">
    <property type="component" value="Unassembled WGS sequence"/>
</dbReference>
<dbReference type="EMBL" id="JAPWTJ010000301">
    <property type="protein sequence ID" value="KAJ8979947.1"/>
    <property type="molecule type" value="Genomic_DNA"/>
</dbReference>
<evidence type="ECO:0000313" key="2">
    <source>
        <dbReference type="Proteomes" id="UP001162164"/>
    </source>
</evidence>
<sequence length="160" mass="18253">MYYAPKTQDFLKEAPQCNSLLHKIVLIMGYFGGCRDIDDRDSVIVVNISENKTGAPKKITIVDEKDSSASPLLRRYMSLHPAGVEIFFNQLEKMCLKNPQQNRNVFRIARLVFLYGKRLSSSHFRYCPSRCRSNNDQLKEARKVENVYDGGGIFGGRALN</sequence>
<accession>A0ABQ9JPV2</accession>
<comment type="caution">
    <text evidence="1">The sequence shown here is derived from an EMBL/GenBank/DDBJ whole genome shotgun (WGS) entry which is preliminary data.</text>
</comment>
<organism evidence="1 2">
    <name type="scientific">Molorchus minor</name>
    <dbReference type="NCBI Taxonomy" id="1323400"/>
    <lineage>
        <taxon>Eukaryota</taxon>
        <taxon>Metazoa</taxon>
        <taxon>Ecdysozoa</taxon>
        <taxon>Arthropoda</taxon>
        <taxon>Hexapoda</taxon>
        <taxon>Insecta</taxon>
        <taxon>Pterygota</taxon>
        <taxon>Neoptera</taxon>
        <taxon>Endopterygota</taxon>
        <taxon>Coleoptera</taxon>
        <taxon>Polyphaga</taxon>
        <taxon>Cucujiformia</taxon>
        <taxon>Chrysomeloidea</taxon>
        <taxon>Cerambycidae</taxon>
        <taxon>Lamiinae</taxon>
        <taxon>Monochamini</taxon>
        <taxon>Molorchus</taxon>
    </lineage>
</organism>
<reference evidence="1" key="1">
    <citation type="journal article" date="2023" name="Insect Mol. Biol.">
        <title>Genome sequencing provides insights into the evolution of gene families encoding plant cell wall-degrading enzymes in longhorned beetles.</title>
        <authorList>
            <person name="Shin N.R."/>
            <person name="Okamura Y."/>
            <person name="Kirsch R."/>
            <person name="Pauchet Y."/>
        </authorList>
    </citation>
    <scope>NUCLEOTIDE SEQUENCE</scope>
    <source>
        <strain evidence="1">MMC_N1</strain>
    </source>
</reference>
<name>A0ABQ9JPV2_9CUCU</name>
<protein>
    <submittedName>
        <fullName evidence="1">Uncharacterized protein</fullName>
    </submittedName>
</protein>
<evidence type="ECO:0000313" key="1">
    <source>
        <dbReference type="EMBL" id="KAJ8979947.1"/>
    </source>
</evidence>